<evidence type="ECO:0000256" key="6">
    <source>
        <dbReference type="ARBA" id="ARBA00023146"/>
    </source>
</evidence>
<feature type="domain" description="Aminoacyl-transfer RNA synthetases class-II family profile" evidence="7">
    <location>
        <begin position="1"/>
        <end position="187"/>
    </location>
</feature>
<dbReference type="PROSITE" id="PS50862">
    <property type="entry name" value="AA_TRNA_LIGASE_II"/>
    <property type="match status" value="1"/>
</dbReference>
<accession>A0A383CZI2</accession>
<feature type="non-terminal residue" evidence="8">
    <location>
        <position position="238"/>
    </location>
</feature>
<gene>
    <name evidence="8" type="ORF">METZ01_LOCUS490283</name>
</gene>
<dbReference type="InterPro" id="IPR004364">
    <property type="entry name" value="Aa-tRNA-synt_II"/>
</dbReference>
<dbReference type="PRINTS" id="PR01042">
    <property type="entry name" value="TRNASYNTHASP"/>
</dbReference>
<keyword evidence="3" id="KW-0547">Nucleotide-binding</keyword>
<dbReference type="EMBL" id="UINC01212899">
    <property type="protein sequence ID" value="SVE37429.1"/>
    <property type="molecule type" value="Genomic_DNA"/>
</dbReference>
<evidence type="ECO:0000256" key="5">
    <source>
        <dbReference type="ARBA" id="ARBA00022917"/>
    </source>
</evidence>
<dbReference type="GO" id="GO:0005524">
    <property type="term" value="F:ATP binding"/>
    <property type="evidence" value="ECO:0007669"/>
    <property type="project" value="UniProtKB-KW"/>
</dbReference>
<dbReference type="InterPro" id="IPR045864">
    <property type="entry name" value="aa-tRNA-synth_II/BPL/LPL"/>
</dbReference>
<evidence type="ECO:0000256" key="1">
    <source>
        <dbReference type="ARBA" id="ARBA00006303"/>
    </source>
</evidence>
<evidence type="ECO:0000313" key="8">
    <source>
        <dbReference type="EMBL" id="SVE37429.1"/>
    </source>
</evidence>
<keyword evidence="2" id="KW-0436">Ligase</keyword>
<keyword evidence="6" id="KW-0030">Aminoacyl-tRNA synthetase</keyword>
<dbReference type="PANTHER" id="PTHR22594">
    <property type="entry name" value="ASPARTYL/LYSYL-TRNA SYNTHETASE"/>
    <property type="match status" value="1"/>
</dbReference>
<evidence type="ECO:0000256" key="4">
    <source>
        <dbReference type="ARBA" id="ARBA00022840"/>
    </source>
</evidence>
<dbReference type="SUPFAM" id="SSF55261">
    <property type="entry name" value="GAD domain-like"/>
    <property type="match status" value="1"/>
</dbReference>
<evidence type="ECO:0000256" key="3">
    <source>
        <dbReference type="ARBA" id="ARBA00022741"/>
    </source>
</evidence>
<dbReference type="Pfam" id="PF00152">
    <property type="entry name" value="tRNA-synt_2"/>
    <property type="match status" value="1"/>
</dbReference>
<dbReference type="GO" id="GO:0005737">
    <property type="term" value="C:cytoplasm"/>
    <property type="evidence" value="ECO:0007669"/>
    <property type="project" value="InterPro"/>
</dbReference>
<feature type="non-terminal residue" evidence="8">
    <location>
        <position position="1"/>
    </location>
</feature>
<proteinExistence type="inferred from homology"/>
<dbReference type="PANTHER" id="PTHR22594:SF5">
    <property type="entry name" value="ASPARTATE--TRNA LIGASE, MITOCHONDRIAL"/>
    <property type="match status" value="1"/>
</dbReference>
<name>A0A383CZI2_9ZZZZ</name>
<keyword evidence="4" id="KW-0067">ATP-binding</keyword>
<dbReference type="Gene3D" id="3.30.930.10">
    <property type="entry name" value="Bira Bifunctional Protein, Domain 2"/>
    <property type="match status" value="1"/>
</dbReference>
<dbReference type="Gene3D" id="3.30.1360.30">
    <property type="entry name" value="GAD-like domain"/>
    <property type="match status" value="1"/>
</dbReference>
<evidence type="ECO:0000259" key="7">
    <source>
        <dbReference type="PROSITE" id="PS50862"/>
    </source>
</evidence>
<dbReference type="GO" id="GO:0006422">
    <property type="term" value="P:aspartyl-tRNA aminoacylation"/>
    <property type="evidence" value="ECO:0007669"/>
    <property type="project" value="TreeGrafter"/>
</dbReference>
<protein>
    <recommendedName>
        <fullName evidence="7">Aminoacyl-transfer RNA synthetases class-II family profile domain-containing protein</fullName>
    </recommendedName>
</protein>
<dbReference type="InterPro" id="IPR002312">
    <property type="entry name" value="Asp/Asn-tRNA-synth_IIb"/>
</dbReference>
<dbReference type="GO" id="GO:0004815">
    <property type="term" value="F:aspartate-tRNA ligase activity"/>
    <property type="evidence" value="ECO:0007669"/>
    <property type="project" value="TreeGrafter"/>
</dbReference>
<organism evidence="8">
    <name type="scientific">marine metagenome</name>
    <dbReference type="NCBI Taxonomy" id="408172"/>
    <lineage>
        <taxon>unclassified sequences</taxon>
        <taxon>metagenomes</taxon>
        <taxon>ecological metagenomes</taxon>
    </lineage>
</organism>
<comment type="similarity">
    <text evidence="1">Belongs to the class-II aminoacyl-tRNA synthetase family. Type 1 subfamily.</text>
</comment>
<dbReference type="AlphaFoldDB" id="A0A383CZI2"/>
<sequence length="238" mass="27674">YQATRDYLSNNNFLEIETPVLMKSTPEGARDYLVPSRLHHGKFYALPQSPQIYKQILMISGYDRYFQIVKCFRDEDLRADRQPEFTQIDIEMSFVDEEDIFSKMEDLTRSIFFSVKGIKLPKPFPRITYKQAMKTYGSDKPDTRYDMKLYDLKSLADKSEFNAFRSEECVYGFVVETGAKYSRKVIDELTEVAKKHNAKGVAWIKNEGGKFNGGISKFFSDSLQVEVIKYLNMKDGDI</sequence>
<dbReference type="SUPFAM" id="SSF55681">
    <property type="entry name" value="Class II aaRS and biotin synthetases"/>
    <property type="match status" value="1"/>
</dbReference>
<dbReference type="InterPro" id="IPR006195">
    <property type="entry name" value="aa-tRNA-synth_II"/>
</dbReference>
<dbReference type="InterPro" id="IPR004115">
    <property type="entry name" value="GAD-like_sf"/>
</dbReference>
<evidence type="ECO:0000256" key="2">
    <source>
        <dbReference type="ARBA" id="ARBA00022598"/>
    </source>
</evidence>
<keyword evidence="5" id="KW-0648">Protein biosynthesis</keyword>
<reference evidence="8" key="1">
    <citation type="submission" date="2018-05" db="EMBL/GenBank/DDBJ databases">
        <authorList>
            <person name="Lanie J.A."/>
            <person name="Ng W.-L."/>
            <person name="Kazmierczak K.M."/>
            <person name="Andrzejewski T.M."/>
            <person name="Davidsen T.M."/>
            <person name="Wayne K.J."/>
            <person name="Tettelin H."/>
            <person name="Glass J.I."/>
            <person name="Rusch D."/>
            <person name="Podicherti R."/>
            <person name="Tsui H.-C.T."/>
            <person name="Winkler M.E."/>
        </authorList>
    </citation>
    <scope>NUCLEOTIDE SEQUENCE</scope>
</reference>